<gene>
    <name evidence="2" type="ORF">Tci_024863</name>
</gene>
<proteinExistence type="predicted"/>
<evidence type="ECO:0000256" key="1">
    <source>
        <dbReference type="SAM" id="MobiDB-lite"/>
    </source>
</evidence>
<organism evidence="2">
    <name type="scientific">Tanacetum cinerariifolium</name>
    <name type="common">Dalmatian daisy</name>
    <name type="synonym">Chrysanthemum cinerariifolium</name>
    <dbReference type="NCBI Taxonomy" id="118510"/>
    <lineage>
        <taxon>Eukaryota</taxon>
        <taxon>Viridiplantae</taxon>
        <taxon>Streptophyta</taxon>
        <taxon>Embryophyta</taxon>
        <taxon>Tracheophyta</taxon>
        <taxon>Spermatophyta</taxon>
        <taxon>Magnoliopsida</taxon>
        <taxon>eudicotyledons</taxon>
        <taxon>Gunneridae</taxon>
        <taxon>Pentapetalae</taxon>
        <taxon>asterids</taxon>
        <taxon>campanulids</taxon>
        <taxon>Asterales</taxon>
        <taxon>Asteraceae</taxon>
        <taxon>Asteroideae</taxon>
        <taxon>Anthemideae</taxon>
        <taxon>Anthemidinae</taxon>
        <taxon>Tanacetum</taxon>
    </lineage>
</organism>
<dbReference type="AlphaFoldDB" id="A0A6L2KXY6"/>
<feature type="compositionally biased region" description="Polar residues" evidence="1">
    <location>
        <begin position="1"/>
        <end position="10"/>
    </location>
</feature>
<feature type="region of interest" description="Disordered" evidence="1">
    <location>
        <begin position="1"/>
        <end position="31"/>
    </location>
</feature>
<sequence>MGGTSTQTWSERVLEQPNEPPLTEGHISRSREGRLEENIELTDAIPTPHNSPLLGGYTPGSDEGRITLPELMEIYATLSNKEGKISTYNITRADGSTRRYTLMINLLKNIDREDLKTIWKLVKDKYGITRPEEGYERVLWGDLKVMFEPNIKSEVWRQLQGHEVSVWKLFSSCGVNFVRFKNLHIFLLVDKVYPLTPAIIKMMLERKLQADQ</sequence>
<evidence type="ECO:0000313" key="2">
    <source>
        <dbReference type="EMBL" id="GEU52885.1"/>
    </source>
</evidence>
<dbReference type="EMBL" id="BKCJ010003086">
    <property type="protein sequence ID" value="GEU52885.1"/>
    <property type="molecule type" value="Genomic_DNA"/>
</dbReference>
<comment type="caution">
    <text evidence="2">The sequence shown here is derived from an EMBL/GenBank/DDBJ whole genome shotgun (WGS) entry which is preliminary data.</text>
</comment>
<protein>
    <submittedName>
        <fullName evidence="2">Uncharacterized protein</fullName>
    </submittedName>
</protein>
<reference evidence="2" key="1">
    <citation type="journal article" date="2019" name="Sci. Rep.">
        <title>Draft genome of Tanacetum cinerariifolium, the natural source of mosquito coil.</title>
        <authorList>
            <person name="Yamashiro T."/>
            <person name="Shiraishi A."/>
            <person name="Satake H."/>
            <person name="Nakayama K."/>
        </authorList>
    </citation>
    <scope>NUCLEOTIDE SEQUENCE</scope>
</reference>
<accession>A0A6L2KXY6</accession>
<name>A0A6L2KXY6_TANCI</name>